<comment type="caution">
    <text evidence="7">The sequence shown here is derived from an EMBL/GenBank/DDBJ whole genome shotgun (WGS) entry which is preliminary data.</text>
</comment>
<feature type="compositionally biased region" description="Low complexity" evidence="5">
    <location>
        <begin position="169"/>
        <end position="183"/>
    </location>
</feature>
<evidence type="ECO:0000256" key="4">
    <source>
        <dbReference type="SAM" id="Coils"/>
    </source>
</evidence>
<proteinExistence type="predicted"/>
<dbReference type="SMART" id="SM00248">
    <property type="entry name" value="ANK"/>
    <property type="match status" value="3"/>
</dbReference>
<dbReference type="Proteomes" id="UP001479436">
    <property type="component" value="Unassembled WGS sequence"/>
</dbReference>
<dbReference type="Pfam" id="PF00023">
    <property type="entry name" value="Ank"/>
    <property type="match status" value="1"/>
</dbReference>
<dbReference type="SMART" id="SM01252">
    <property type="entry name" value="KilA-N"/>
    <property type="match status" value="1"/>
</dbReference>
<name>A0ABR2X553_9FUNG</name>
<reference evidence="7 8" key="1">
    <citation type="submission" date="2023-04" db="EMBL/GenBank/DDBJ databases">
        <title>Genome of Basidiobolus ranarum AG-B5.</title>
        <authorList>
            <person name="Stajich J.E."/>
            <person name="Carter-House D."/>
            <person name="Gryganskyi A."/>
        </authorList>
    </citation>
    <scope>NUCLEOTIDE SEQUENCE [LARGE SCALE GENOMIC DNA]</scope>
    <source>
        <strain evidence="7 8">AG-B5</strain>
    </source>
</reference>
<evidence type="ECO:0000313" key="8">
    <source>
        <dbReference type="Proteomes" id="UP001479436"/>
    </source>
</evidence>
<dbReference type="InterPro" id="IPR018004">
    <property type="entry name" value="KilA/APSES_HTH"/>
</dbReference>
<dbReference type="PROSITE" id="PS51299">
    <property type="entry name" value="HTH_APSES"/>
    <property type="match status" value="1"/>
</dbReference>
<dbReference type="SUPFAM" id="SSF48403">
    <property type="entry name" value="Ankyrin repeat"/>
    <property type="match status" value="1"/>
</dbReference>
<feature type="coiled-coil region" evidence="4">
    <location>
        <begin position="502"/>
        <end position="546"/>
    </location>
</feature>
<dbReference type="InterPro" id="IPR051642">
    <property type="entry name" value="SWI6-like"/>
</dbReference>
<evidence type="ECO:0000256" key="5">
    <source>
        <dbReference type="SAM" id="MobiDB-lite"/>
    </source>
</evidence>
<dbReference type="PROSITE" id="PS50297">
    <property type="entry name" value="ANK_REP_REGION"/>
    <property type="match status" value="1"/>
</dbReference>
<dbReference type="Gene3D" id="1.25.40.20">
    <property type="entry name" value="Ankyrin repeat-containing domain"/>
    <property type="match status" value="1"/>
</dbReference>
<dbReference type="EMBL" id="JASJQH010000006">
    <property type="protein sequence ID" value="KAK9768757.1"/>
    <property type="molecule type" value="Genomic_DNA"/>
</dbReference>
<dbReference type="InterPro" id="IPR003163">
    <property type="entry name" value="Tscrpt_reg_HTH_APSES-type"/>
</dbReference>
<feature type="compositionally biased region" description="Acidic residues" evidence="5">
    <location>
        <begin position="184"/>
        <end position="194"/>
    </location>
</feature>
<feature type="compositionally biased region" description="Basic and acidic residues" evidence="5">
    <location>
        <begin position="125"/>
        <end position="134"/>
    </location>
</feature>
<evidence type="ECO:0000259" key="6">
    <source>
        <dbReference type="PROSITE" id="PS51299"/>
    </source>
</evidence>
<feature type="compositionally biased region" description="Basic residues" evidence="5">
    <location>
        <begin position="140"/>
        <end position="154"/>
    </location>
</feature>
<evidence type="ECO:0000256" key="1">
    <source>
        <dbReference type="ARBA" id="ARBA00022737"/>
    </source>
</evidence>
<keyword evidence="8" id="KW-1185">Reference proteome</keyword>
<feature type="region of interest" description="Disordered" evidence="5">
    <location>
        <begin position="101"/>
        <end position="234"/>
    </location>
</feature>
<evidence type="ECO:0000313" key="7">
    <source>
        <dbReference type="EMBL" id="KAK9768757.1"/>
    </source>
</evidence>
<dbReference type="InterPro" id="IPR002110">
    <property type="entry name" value="Ankyrin_rpt"/>
</dbReference>
<protein>
    <submittedName>
        <fullName evidence="7">Transcription factor MBP1</fullName>
    </submittedName>
</protein>
<evidence type="ECO:0000256" key="2">
    <source>
        <dbReference type="ARBA" id="ARBA00023043"/>
    </source>
</evidence>
<keyword evidence="2 3" id="KW-0040">ANK repeat</keyword>
<feature type="domain" description="HTH APSES-type" evidence="6">
    <location>
        <begin position="4"/>
        <end position="110"/>
    </location>
</feature>
<dbReference type="Pfam" id="PF04383">
    <property type="entry name" value="KilA-N"/>
    <property type="match status" value="1"/>
</dbReference>
<sequence>MTQIFKATYSGVPVYEMMCRGVAVMRRRHDSALNATQLLKVANFDKPQRTRILEREVQVGEHEKVQGGYGKYQGTWVPFERGVALATQYEVVELLRPLFDYRPNSESPPPAPKHTVNNSSRQRKKKEDTLDKEILQVSKPIKKAKGSQPRRRSHHETDFTDSSTTEPPTLSDTDSDLTSVDSDMTLDFDSEDSLDNPPPKRARGATNIKVEESEHLHENAAKKATAASGKEEPTISKHAGILREYFSSNSQDIPEIFRSPISFDINNPIDQDGSTCLHWASSTGRMALVKLLITFGGDIHSRNRFGHTPLVHSIFFPVNYNRGTFVHLVDLLLDSIGDYDSQNQTIFHHLCKSSLAGDNETRLYYLTCLLEKLAKAPKAKTLIFSMKDINGDTALDIANRSNESMAKLLQYSNTRPTSDTKNSQNLDKLLDEGYQRETVMKAISFRSGTRSPSPETQHHISCLQASRKILPSVTRALQDIETAHHRELDELNRQVFSTQAILSSVNQEIQEAQRSINSFQKAIKPYEQTQNQIARLENQLTESIQHRCQLQLEITELKLPDLKKATHSTNTDELVKEIVELRRNIESFESKQQSLISEMVKLARYQPSSDQPLNSEYKRVIAMCCDIPLETVDLIAQPLMEILALEDPFSQL</sequence>
<dbReference type="PANTHER" id="PTHR43828">
    <property type="entry name" value="ASPARAGINASE"/>
    <property type="match status" value="1"/>
</dbReference>
<accession>A0ABR2X553</accession>
<keyword evidence="4" id="KW-0175">Coiled coil</keyword>
<feature type="repeat" description="ANK" evidence="3">
    <location>
        <begin position="272"/>
        <end position="304"/>
    </location>
</feature>
<feature type="coiled-coil region" evidence="4">
    <location>
        <begin position="571"/>
        <end position="598"/>
    </location>
</feature>
<dbReference type="SUPFAM" id="SSF54616">
    <property type="entry name" value="DNA-binding domain of Mlu1-box binding protein MBP1"/>
    <property type="match status" value="1"/>
</dbReference>
<dbReference type="Gene3D" id="3.10.260.10">
    <property type="entry name" value="Transcription regulator HTH, APSES-type DNA-binding domain"/>
    <property type="match status" value="1"/>
</dbReference>
<dbReference type="PANTHER" id="PTHR43828:SF15">
    <property type="entry name" value="TRANSCRIPTION FACTOR MBP1"/>
    <property type="match status" value="1"/>
</dbReference>
<keyword evidence="1" id="KW-0677">Repeat</keyword>
<dbReference type="PROSITE" id="PS50088">
    <property type="entry name" value="ANK_REPEAT"/>
    <property type="match status" value="1"/>
</dbReference>
<dbReference type="InterPro" id="IPR036887">
    <property type="entry name" value="HTH_APSES_sf"/>
</dbReference>
<feature type="compositionally biased region" description="Basic and acidic residues" evidence="5">
    <location>
        <begin position="209"/>
        <end position="221"/>
    </location>
</feature>
<gene>
    <name evidence="7" type="primary">MBP1</name>
    <name evidence="7" type="ORF">K7432_000360</name>
</gene>
<dbReference type="InterPro" id="IPR036770">
    <property type="entry name" value="Ankyrin_rpt-contain_sf"/>
</dbReference>
<organism evidence="7 8">
    <name type="scientific">Basidiobolus ranarum</name>
    <dbReference type="NCBI Taxonomy" id="34480"/>
    <lineage>
        <taxon>Eukaryota</taxon>
        <taxon>Fungi</taxon>
        <taxon>Fungi incertae sedis</taxon>
        <taxon>Zoopagomycota</taxon>
        <taxon>Entomophthoromycotina</taxon>
        <taxon>Basidiobolomycetes</taxon>
        <taxon>Basidiobolales</taxon>
        <taxon>Basidiobolaceae</taxon>
        <taxon>Basidiobolus</taxon>
    </lineage>
</organism>
<evidence type="ECO:0000256" key="3">
    <source>
        <dbReference type="PROSITE-ProRule" id="PRU00023"/>
    </source>
</evidence>